<name>A0A4Q9PQC1_9APHY</name>
<sequence length="349" mass="39396">MNTQDSISDKRRLTECDDSGIDAVTRDTDVWLPDGNIVVIARNTGFRVHKSILAIHSEVFRDLFLLPPSAAEEETLDGCPVVWVSDDPTHLRRLFLVLCCGKKCVIHFIGVRRFTNICSYYYENDELIPVQFDVLYSLINMGHKYAIPSILNDALSRLKKYYPSDLSAWENYPQRARYVTIRPPDFLLAVQVARLTNTFSILPSAYLEMSRHAEQLVMMLPEFHDGQLGLTAEIITQALRGKAALIEGVTSRILAISTAVPAPQCPTQSQCALLAHGLLGRLNVSGEIETKLSCEVALQPLYDWFWGVAANALCACCQEASRRVDEEMRQRVWKTLPQHFRLEVDGWPV</sequence>
<dbReference type="SUPFAM" id="SSF54695">
    <property type="entry name" value="POZ domain"/>
    <property type="match status" value="1"/>
</dbReference>
<dbReference type="Proteomes" id="UP000292082">
    <property type="component" value="Unassembled WGS sequence"/>
</dbReference>
<dbReference type="Gene3D" id="3.30.710.10">
    <property type="entry name" value="Potassium Channel Kv1.1, Chain A"/>
    <property type="match status" value="1"/>
</dbReference>
<proteinExistence type="predicted"/>
<dbReference type="AlphaFoldDB" id="A0A4Q9PQC1"/>
<feature type="domain" description="BTB" evidence="1">
    <location>
        <begin position="35"/>
        <end position="64"/>
    </location>
</feature>
<protein>
    <recommendedName>
        <fullName evidence="1">BTB domain-containing protein</fullName>
    </recommendedName>
</protein>
<dbReference type="EMBL" id="ML145150">
    <property type="protein sequence ID" value="TBU56506.1"/>
    <property type="molecule type" value="Genomic_DNA"/>
</dbReference>
<dbReference type="PROSITE" id="PS50097">
    <property type="entry name" value="BTB"/>
    <property type="match status" value="1"/>
</dbReference>
<gene>
    <name evidence="2" type="ORF">BD310DRAFT_931307</name>
</gene>
<accession>A0A4Q9PQC1</accession>
<organism evidence="2 3">
    <name type="scientific">Dichomitus squalens</name>
    <dbReference type="NCBI Taxonomy" id="114155"/>
    <lineage>
        <taxon>Eukaryota</taxon>
        <taxon>Fungi</taxon>
        <taxon>Dikarya</taxon>
        <taxon>Basidiomycota</taxon>
        <taxon>Agaricomycotina</taxon>
        <taxon>Agaricomycetes</taxon>
        <taxon>Polyporales</taxon>
        <taxon>Polyporaceae</taxon>
        <taxon>Dichomitus</taxon>
    </lineage>
</organism>
<reference evidence="2 3" key="1">
    <citation type="submission" date="2019-01" db="EMBL/GenBank/DDBJ databases">
        <title>Draft genome sequences of three monokaryotic isolates of the white-rot basidiomycete fungus Dichomitus squalens.</title>
        <authorList>
            <consortium name="DOE Joint Genome Institute"/>
            <person name="Lopez S.C."/>
            <person name="Andreopoulos B."/>
            <person name="Pangilinan J."/>
            <person name="Lipzen A."/>
            <person name="Riley R."/>
            <person name="Ahrendt S."/>
            <person name="Ng V."/>
            <person name="Barry K."/>
            <person name="Daum C."/>
            <person name="Grigoriev I.V."/>
            <person name="Hilden K.S."/>
            <person name="Makela M.R."/>
            <person name="de Vries R.P."/>
        </authorList>
    </citation>
    <scope>NUCLEOTIDE SEQUENCE [LARGE SCALE GENOMIC DNA]</scope>
    <source>
        <strain evidence="2 3">CBS 464.89</strain>
    </source>
</reference>
<dbReference type="Pfam" id="PF00651">
    <property type="entry name" value="BTB"/>
    <property type="match status" value="1"/>
</dbReference>
<evidence type="ECO:0000313" key="3">
    <source>
        <dbReference type="Proteomes" id="UP000292082"/>
    </source>
</evidence>
<keyword evidence="3" id="KW-1185">Reference proteome</keyword>
<evidence type="ECO:0000259" key="1">
    <source>
        <dbReference type="PROSITE" id="PS50097"/>
    </source>
</evidence>
<dbReference type="CDD" id="cd18186">
    <property type="entry name" value="BTB_POZ_ZBTB_KLHL-like"/>
    <property type="match status" value="1"/>
</dbReference>
<evidence type="ECO:0000313" key="2">
    <source>
        <dbReference type="EMBL" id="TBU56506.1"/>
    </source>
</evidence>
<dbReference type="InterPro" id="IPR011333">
    <property type="entry name" value="SKP1/BTB/POZ_sf"/>
</dbReference>
<dbReference type="InterPro" id="IPR000210">
    <property type="entry name" value="BTB/POZ_dom"/>
</dbReference>